<dbReference type="PATRIC" id="fig|1346791.3.peg.2785"/>
<proteinExistence type="predicted"/>
<keyword evidence="2" id="KW-1185">Reference proteome</keyword>
<protein>
    <submittedName>
        <fullName evidence="1">Uncharacterized protein</fullName>
    </submittedName>
</protein>
<dbReference type="AlphaFoldDB" id="T0J0N0"/>
<dbReference type="EMBL" id="AUWY01000100">
    <property type="protein sequence ID" value="EQB31521.1"/>
    <property type="molecule type" value="Genomic_DNA"/>
</dbReference>
<dbReference type="Proteomes" id="UP000015523">
    <property type="component" value="Unassembled WGS sequence"/>
</dbReference>
<accession>T0J0N0</accession>
<evidence type="ECO:0000313" key="1">
    <source>
        <dbReference type="EMBL" id="EQB31521.1"/>
    </source>
</evidence>
<organism evidence="1 2">
    <name type="scientific">Sphingobium ummariense RL-3</name>
    <dbReference type="NCBI Taxonomy" id="1346791"/>
    <lineage>
        <taxon>Bacteria</taxon>
        <taxon>Pseudomonadati</taxon>
        <taxon>Pseudomonadota</taxon>
        <taxon>Alphaproteobacteria</taxon>
        <taxon>Sphingomonadales</taxon>
        <taxon>Sphingomonadaceae</taxon>
        <taxon>Sphingobium</taxon>
    </lineage>
</organism>
<reference evidence="1 2" key="1">
    <citation type="journal article" date="2013" name="Genome Announc.">
        <title>Draft Genome Sequence of Sphingobium ummariense Strain RL-3, a Hexachlorocyclohexane-Degrading Bacterium.</title>
        <authorList>
            <person name="Kohli P."/>
            <person name="Dua A."/>
            <person name="Sangwan N."/>
            <person name="Oldach P."/>
            <person name="Khurana J.P."/>
            <person name="Lal R."/>
        </authorList>
    </citation>
    <scope>NUCLEOTIDE SEQUENCE [LARGE SCALE GENOMIC DNA]</scope>
    <source>
        <strain evidence="1 2">RL-3</strain>
    </source>
</reference>
<sequence>MEAARLVPFFACRQFFRLRRSCSIFHSNARLTAAALPRYRKNY</sequence>
<evidence type="ECO:0000313" key="2">
    <source>
        <dbReference type="Proteomes" id="UP000015523"/>
    </source>
</evidence>
<comment type="caution">
    <text evidence="1">The sequence shown here is derived from an EMBL/GenBank/DDBJ whole genome shotgun (WGS) entry which is preliminary data.</text>
</comment>
<name>T0J0N0_9SPHN</name>
<gene>
    <name evidence="1" type="ORF">M529_14480</name>
</gene>